<dbReference type="SUPFAM" id="SSF51905">
    <property type="entry name" value="FAD/NAD(P)-binding domain"/>
    <property type="match status" value="1"/>
</dbReference>
<accession>A0AA37BMN3</accession>
<dbReference type="PRINTS" id="PR00368">
    <property type="entry name" value="FADPNR"/>
</dbReference>
<reference evidence="5" key="2">
    <citation type="submission" date="2022-09" db="EMBL/GenBank/DDBJ databases">
        <authorList>
            <person name="Sun Q."/>
            <person name="Ohkuma M."/>
        </authorList>
    </citation>
    <scope>NUCLEOTIDE SEQUENCE</scope>
    <source>
        <strain evidence="5">JCM 3093</strain>
    </source>
</reference>
<proteinExistence type="predicted"/>
<evidence type="ECO:0000256" key="3">
    <source>
        <dbReference type="ARBA" id="ARBA00048132"/>
    </source>
</evidence>
<dbReference type="GO" id="GO:0004791">
    <property type="term" value="F:thioredoxin-disulfide reductase (NADPH) activity"/>
    <property type="evidence" value="ECO:0007669"/>
    <property type="project" value="UniProtKB-EC"/>
</dbReference>
<dbReference type="RefSeq" id="WP_191897729.1">
    <property type="nucleotide sequence ID" value="NZ_BMQD01000025.1"/>
</dbReference>
<comment type="caution">
    <text evidence="5">The sequence shown here is derived from an EMBL/GenBank/DDBJ whole genome shotgun (WGS) entry which is preliminary data.</text>
</comment>
<dbReference type="Pfam" id="PF07992">
    <property type="entry name" value="Pyr_redox_2"/>
    <property type="match status" value="2"/>
</dbReference>
<protein>
    <submittedName>
        <fullName evidence="5">Thioredoxin reductase</fullName>
    </submittedName>
</protein>
<evidence type="ECO:0000256" key="2">
    <source>
        <dbReference type="ARBA" id="ARBA00023002"/>
    </source>
</evidence>
<dbReference type="InterPro" id="IPR036188">
    <property type="entry name" value="FAD/NAD-bd_sf"/>
</dbReference>
<name>A0AA37BMN3_9ACTN</name>
<feature type="domain" description="FAD/NAD(P)-binding" evidence="4">
    <location>
        <begin position="186"/>
        <end position="279"/>
    </location>
</feature>
<dbReference type="PRINTS" id="PR00469">
    <property type="entry name" value="PNDRDTASEII"/>
</dbReference>
<evidence type="ECO:0000313" key="5">
    <source>
        <dbReference type="EMBL" id="GGK92333.1"/>
    </source>
</evidence>
<evidence type="ECO:0000256" key="1">
    <source>
        <dbReference type="ARBA" id="ARBA00022630"/>
    </source>
</evidence>
<reference evidence="5" key="1">
    <citation type="journal article" date="2014" name="Int. J. Syst. Evol. Microbiol.">
        <title>Complete genome sequence of Corynebacterium casei LMG S-19264T (=DSM 44701T), isolated from a smear-ripened cheese.</title>
        <authorList>
            <consortium name="US DOE Joint Genome Institute (JGI-PGF)"/>
            <person name="Walter F."/>
            <person name="Albersmeier A."/>
            <person name="Kalinowski J."/>
            <person name="Ruckert C."/>
        </authorList>
    </citation>
    <scope>NUCLEOTIDE SEQUENCE</scope>
    <source>
        <strain evidence="5">JCM 3093</strain>
    </source>
</reference>
<sequence length="295" mass="31435">MQHYDVAIIGGGPAGLTAAMTLSRSLRRVAVLESPADPRNAGSHGVHGILGLDGVSPAEYRSRAWSDLARYGMAELHETEAVDLVPDPGGGGFEVVTEDGGPFWARRVLLATGMTDVIPELEGFRECWGASIIHCPFCSGWENRERAWGVVTADPEFARKAPRAFAAWSDDVIVFTDGEAPAGDLGVETVTGRIRGLRHDGGDLRAVELDDGAVVERGTLLWQLDQRPVPLVSRLAKDRGLALREDCYVKTDGCCRTSVPGLYSAGDTITETQGAIESAASGSTAAFQIIEDETA</sequence>
<dbReference type="InterPro" id="IPR050097">
    <property type="entry name" value="Ferredoxin-NADP_redctase_2"/>
</dbReference>
<keyword evidence="1" id="KW-0285">Flavoprotein</keyword>
<dbReference type="InterPro" id="IPR023753">
    <property type="entry name" value="FAD/NAD-binding_dom"/>
</dbReference>
<comment type="catalytic activity">
    <reaction evidence="3">
        <text>[thioredoxin]-dithiol + NADP(+) = [thioredoxin]-disulfide + NADPH + H(+)</text>
        <dbReference type="Rhea" id="RHEA:20345"/>
        <dbReference type="Rhea" id="RHEA-COMP:10698"/>
        <dbReference type="Rhea" id="RHEA-COMP:10700"/>
        <dbReference type="ChEBI" id="CHEBI:15378"/>
        <dbReference type="ChEBI" id="CHEBI:29950"/>
        <dbReference type="ChEBI" id="CHEBI:50058"/>
        <dbReference type="ChEBI" id="CHEBI:57783"/>
        <dbReference type="ChEBI" id="CHEBI:58349"/>
        <dbReference type="EC" id="1.8.1.9"/>
    </reaction>
</comment>
<keyword evidence="2" id="KW-0560">Oxidoreductase</keyword>
<dbReference type="AlphaFoldDB" id="A0AA37BMN3"/>
<evidence type="ECO:0000259" key="4">
    <source>
        <dbReference type="Pfam" id="PF07992"/>
    </source>
</evidence>
<dbReference type="Gene3D" id="3.50.50.60">
    <property type="entry name" value="FAD/NAD(P)-binding domain"/>
    <property type="match status" value="2"/>
</dbReference>
<organism evidence="5 6">
    <name type="scientific">Planomonospora parontospora</name>
    <dbReference type="NCBI Taxonomy" id="58119"/>
    <lineage>
        <taxon>Bacteria</taxon>
        <taxon>Bacillati</taxon>
        <taxon>Actinomycetota</taxon>
        <taxon>Actinomycetes</taxon>
        <taxon>Streptosporangiales</taxon>
        <taxon>Streptosporangiaceae</taxon>
        <taxon>Planomonospora</taxon>
    </lineage>
</organism>
<dbReference type="PANTHER" id="PTHR48105">
    <property type="entry name" value="THIOREDOXIN REDUCTASE 1-RELATED-RELATED"/>
    <property type="match status" value="1"/>
</dbReference>
<feature type="domain" description="FAD/NAD(P)-binding" evidence="4">
    <location>
        <begin position="4"/>
        <end position="141"/>
    </location>
</feature>
<dbReference type="Proteomes" id="UP000627984">
    <property type="component" value="Unassembled WGS sequence"/>
</dbReference>
<evidence type="ECO:0000313" key="6">
    <source>
        <dbReference type="Proteomes" id="UP000627984"/>
    </source>
</evidence>
<dbReference type="EMBL" id="BMQD01000025">
    <property type="protein sequence ID" value="GGK92333.1"/>
    <property type="molecule type" value="Genomic_DNA"/>
</dbReference>
<gene>
    <name evidence="5" type="ORF">GCM10010126_59560</name>
</gene>